<evidence type="ECO:0000256" key="2">
    <source>
        <dbReference type="ARBA" id="ARBA00008558"/>
    </source>
</evidence>
<gene>
    <name evidence="12" type="ORF">JXQ802_LOCUS45841</name>
    <name evidence="11" type="ORF">PYM288_LOCUS30157</name>
</gene>
<dbReference type="Proteomes" id="UP000663854">
    <property type="component" value="Unassembled WGS sequence"/>
</dbReference>
<dbReference type="InterPro" id="IPR012341">
    <property type="entry name" value="6hp_glycosidase-like_sf"/>
</dbReference>
<evidence type="ECO:0000256" key="1">
    <source>
        <dbReference type="ARBA" id="ARBA00004878"/>
    </source>
</evidence>
<dbReference type="EMBL" id="CAJNOH010002684">
    <property type="protein sequence ID" value="CAF1305839.1"/>
    <property type="molecule type" value="Genomic_DNA"/>
</dbReference>
<evidence type="ECO:0000256" key="6">
    <source>
        <dbReference type="ARBA" id="ARBA00031608"/>
    </source>
</evidence>
<dbReference type="EMBL" id="CAJNOL010003932">
    <property type="protein sequence ID" value="CAF1577396.1"/>
    <property type="molecule type" value="Genomic_DNA"/>
</dbReference>
<dbReference type="Proteomes" id="UP000663870">
    <property type="component" value="Unassembled WGS sequence"/>
</dbReference>
<proteinExistence type="inferred from homology"/>
<evidence type="ECO:0000256" key="5">
    <source>
        <dbReference type="ARBA" id="ARBA00023235"/>
    </source>
</evidence>
<dbReference type="AlphaFoldDB" id="A0A815E2L1"/>
<dbReference type="EC" id="5.1.3.8" evidence="3"/>
<dbReference type="GO" id="GO:0005975">
    <property type="term" value="P:carbohydrate metabolic process"/>
    <property type="evidence" value="ECO:0007669"/>
    <property type="project" value="InterPro"/>
</dbReference>
<comment type="subunit">
    <text evidence="10">Homodimer. Forms a heterodimer with renin and inhibits its activity.</text>
</comment>
<name>A0A815E2L1_9BILA</name>
<comment type="caution">
    <text evidence="11">The sequence shown here is derived from an EMBL/GenBank/DDBJ whole genome shotgun (WGS) entry which is preliminary data.</text>
</comment>
<sequence length="102" mass="12012">MKYGRDEENGGLIYGYDLEGNLYDDDKYFWVQCESLATTALLGDKLNDEKYWRRILASTNEKYSDEKSPTGKTDYHTMGVFAMKYSMLFIKNNSREFLFDKI</sequence>
<dbReference type="InterPro" id="IPR010819">
    <property type="entry name" value="AGE/CE"/>
</dbReference>
<evidence type="ECO:0000256" key="8">
    <source>
        <dbReference type="ARBA" id="ARBA00033215"/>
    </source>
</evidence>
<evidence type="ECO:0000256" key="7">
    <source>
        <dbReference type="ARBA" id="ARBA00031909"/>
    </source>
</evidence>
<keyword evidence="5" id="KW-0413">Isomerase</keyword>
<comment type="similarity">
    <text evidence="2">Belongs to the N-acylglucosamine 2-epimerase family.</text>
</comment>
<evidence type="ECO:0000256" key="4">
    <source>
        <dbReference type="ARBA" id="ARBA00014959"/>
    </source>
</evidence>
<reference evidence="11" key="1">
    <citation type="submission" date="2021-02" db="EMBL/GenBank/DDBJ databases">
        <authorList>
            <person name="Nowell W R."/>
        </authorList>
    </citation>
    <scope>NUCLEOTIDE SEQUENCE</scope>
</reference>
<dbReference type="SUPFAM" id="SSF48208">
    <property type="entry name" value="Six-hairpin glycosidases"/>
    <property type="match status" value="1"/>
</dbReference>
<comment type="catalytic activity">
    <reaction evidence="9">
        <text>an N-acyl-D-glucosamine = an N-acyl-D-mannosamine</text>
        <dbReference type="Rhea" id="RHEA:19033"/>
        <dbReference type="ChEBI" id="CHEBI:16062"/>
        <dbReference type="ChEBI" id="CHEBI:17274"/>
        <dbReference type="EC" id="5.1.3.8"/>
    </reaction>
    <physiologicalReaction direction="left-to-right" evidence="9">
        <dbReference type="Rhea" id="RHEA:19034"/>
    </physiologicalReaction>
    <physiologicalReaction direction="right-to-left" evidence="9">
        <dbReference type="Rhea" id="RHEA:19035"/>
    </physiologicalReaction>
</comment>
<evidence type="ECO:0000313" key="12">
    <source>
        <dbReference type="EMBL" id="CAF1577396.1"/>
    </source>
</evidence>
<dbReference type="GO" id="GO:0050121">
    <property type="term" value="F:N-acylglucosamine 2-epimerase activity"/>
    <property type="evidence" value="ECO:0007669"/>
    <property type="project" value="UniProtKB-EC"/>
</dbReference>
<evidence type="ECO:0000313" key="11">
    <source>
        <dbReference type="EMBL" id="CAF1305839.1"/>
    </source>
</evidence>
<dbReference type="Pfam" id="PF07221">
    <property type="entry name" value="GlcNAc_2-epim"/>
    <property type="match status" value="1"/>
</dbReference>
<evidence type="ECO:0000313" key="13">
    <source>
        <dbReference type="Proteomes" id="UP000663854"/>
    </source>
</evidence>
<evidence type="ECO:0000313" key="14">
    <source>
        <dbReference type="Proteomes" id="UP000663870"/>
    </source>
</evidence>
<comment type="pathway">
    <text evidence="1">Amino-sugar metabolism; N-acetylneuraminate degradation.</text>
</comment>
<evidence type="ECO:0000256" key="10">
    <source>
        <dbReference type="ARBA" id="ARBA00046544"/>
    </source>
</evidence>
<dbReference type="InterPro" id="IPR008928">
    <property type="entry name" value="6-hairpin_glycosidase_sf"/>
</dbReference>
<evidence type="ECO:0000256" key="9">
    <source>
        <dbReference type="ARBA" id="ARBA00034243"/>
    </source>
</evidence>
<dbReference type="Gene3D" id="1.50.10.10">
    <property type="match status" value="1"/>
</dbReference>
<evidence type="ECO:0000256" key="3">
    <source>
        <dbReference type="ARBA" id="ARBA00013176"/>
    </source>
</evidence>
<accession>A0A815E2L1</accession>
<keyword evidence="14" id="KW-1185">Reference proteome</keyword>
<protein>
    <recommendedName>
        <fullName evidence="4">N-acylglucosamine 2-epimerase</fullName>
        <ecNumber evidence="3">5.1.3.8</ecNumber>
    </recommendedName>
    <alternativeName>
        <fullName evidence="8">GlcNAc 2-epimerase</fullName>
    </alternativeName>
    <alternativeName>
        <fullName evidence="6">N-acetyl-D-glucosamine 2-epimerase</fullName>
    </alternativeName>
    <alternativeName>
        <fullName evidence="7">Renin-binding protein</fullName>
    </alternativeName>
</protein>
<organism evidence="11 13">
    <name type="scientific">Rotaria sordida</name>
    <dbReference type="NCBI Taxonomy" id="392033"/>
    <lineage>
        <taxon>Eukaryota</taxon>
        <taxon>Metazoa</taxon>
        <taxon>Spiralia</taxon>
        <taxon>Gnathifera</taxon>
        <taxon>Rotifera</taxon>
        <taxon>Eurotatoria</taxon>
        <taxon>Bdelloidea</taxon>
        <taxon>Philodinida</taxon>
        <taxon>Philodinidae</taxon>
        <taxon>Rotaria</taxon>
    </lineage>
</organism>